<evidence type="ECO:0000256" key="3">
    <source>
        <dbReference type="ARBA" id="ARBA00022519"/>
    </source>
</evidence>
<comment type="caution">
    <text evidence="7">The sequence shown here is derived from an EMBL/GenBank/DDBJ whole genome shotgun (WGS) entry which is preliminary data.</text>
</comment>
<organism evidence="7 8">
    <name type="scientific">Methylobacterium nonmethylotrophicum</name>
    <dbReference type="NCBI Taxonomy" id="1141884"/>
    <lineage>
        <taxon>Bacteria</taxon>
        <taxon>Pseudomonadati</taxon>
        <taxon>Pseudomonadota</taxon>
        <taxon>Alphaproteobacteria</taxon>
        <taxon>Hyphomicrobiales</taxon>
        <taxon>Methylobacteriaceae</taxon>
        <taxon>Methylobacterium</taxon>
    </lineage>
</organism>
<comment type="subcellular location">
    <subcellularLocation>
        <location evidence="1">Cell inner membrane</location>
    </subcellularLocation>
</comment>
<dbReference type="GO" id="GO:0009247">
    <property type="term" value="P:glycolipid biosynthetic process"/>
    <property type="evidence" value="ECO:0007669"/>
    <property type="project" value="UniProtKB-ARBA"/>
</dbReference>
<keyword evidence="2" id="KW-1003">Cell membrane</keyword>
<evidence type="ECO:0000256" key="4">
    <source>
        <dbReference type="ARBA" id="ARBA00022679"/>
    </source>
</evidence>
<keyword evidence="3" id="KW-0997">Cell inner membrane</keyword>
<sequence>MLRLKLRLYRALSRLAGLPMVLLVRALFALARLLGPARAASAGAAVARTIGPLLPSHRTALRNLRQAFPQRSEAEIAAIALGAWDNLGRTGAEYAHLGEIFDYDPEAAEPGRIEVVGIEHFFSLRDDGKPGLIFSAHLANWELPAICAARFGLEASAVFRPPNSPAAAQLVQEVRRATMGGLTAAGPGAAFAMQGVVERGGHLGMLIDQHFTRGVVVDFLGQPALANPLLAKLARHYECPVHGVRVIRLGGDRFRLELTPPLALPRDEGGAIDVPGAMQAMTDVIAGWVRDHPEQWLWMHRRWRPAMLPRTASARVPAAAPAAQVSNS</sequence>
<evidence type="ECO:0000313" key="8">
    <source>
        <dbReference type="Proteomes" id="UP000297535"/>
    </source>
</evidence>
<dbReference type="InterPro" id="IPR004960">
    <property type="entry name" value="LipA_acyltrans"/>
</dbReference>
<dbReference type="PANTHER" id="PTHR30606">
    <property type="entry name" value="LIPID A BIOSYNTHESIS LAUROYL ACYLTRANSFERASE"/>
    <property type="match status" value="1"/>
</dbReference>
<dbReference type="GO" id="GO:0005886">
    <property type="term" value="C:plasma membrane"/>
    <property type="evidence" value="ECO:0007669"/>
    <property type="project" value="UniProtKB-SubCell"/>
</dbReference>
<keyword evidence="8" id="KW-1185">Reference proteome</keyword>
<reference evidence="7 8" key="1">
    <citation type="submission" date="2019-04" db="EMBL/GenBank/DDBJ databases">
        <authorList>
            <person name="Feng G."/>
            <person name="Zhu H."/>
        </authorList>
    </citation>
    <scope>NUCLEOTIDE SEQUENCE [LARGE SCALE GENOMIC DNA]</scope>
    <source>
        <strain evidence="7 8">6HR-1</strain>
    </source>
</reference>
<dbReference type="Pfam" id="PF03279">
    <property type="entry name" value="Lip_A_acyltrans"/>
    <property type="match status" value="1"/>
</dbReference>
<dbReference type="CDD" id="cd07984">
    <property type="entry name" value="LPLAT_LABLAT-like"/>
    <property type="match status" value="1"/>
</dbReference>
<gene>
    <name evidence="7" type="ORF">EU555_28010</name>
</gene>
<evidence type="ECO:0000256" key="2">
    <source>
        <dbReference type="ARBA" id="ARBA00022475"/>
    </source>
</evidence>
<keyword evidence="6 7" id="KW-0012">Acyltransferase</keyword>
<proteinExistence type="predicted"/>
<dbReference type="PANTHER" id="PTHR30606:SF9">
    <property type="entry name" value="LIPID A BIOSYNTHESIS LAUROYLTRANSFERASE"/>
    <property type="match status" value="1"/>
</dbReference>
<dbReference type="OrthoDB" id="9801955at2"/>
<name>A0A4Z0NHK1_9HYPH</name>
<evidence type="ECO:0000256" key="6">
    <source>
        <dbReference type="ARBA" id="ARBA00023315"/>
    </source>
</evidence>
<dbReference type="NCBIfam" id="NF005120">
    <property type="entry name" value="PRK06553.1"/>
    <property type="match status" value="1"/>
</dbReference>
<dbReference type="EMBL" id="SRLB01000029">
    <property type="protein sequence ID" value="TGD95471.1"/>
    <property type="molecule type" value="Genomic_DNA"/>
</dbReference>
<dbReference type="GO" id="GO:0016746">
    <property type="term" value="F:acyltransferase activity"/>
    <property type="evidence" value="ECO:0007669"/>
    <property type="project" value="UniProtKB-KW"/>
</dbReference>
<evidence type="ECO:0000313" key="7">
    <source>
        <dbReference type="EMBL" id="TGD95471.1"/>
    </source>
</evidence>
<keyword evidence="4 7" id="KW-0808">Transferase</keyword>
<protein>
    <submittedName>
        <fullName evidence="7">Lipid A biosynthesis lauroyl acyltransferase</fullName>
    </submittedName>
</protein>
<accession>A0A4Z0NHK1</accession>
<dbReference type="RefSeq" id="WP_135418707.1">
    <property type="nucleotide sequence ID" value="NZ_SRLB01000029.1"/>
</dbReference>
<evidence type="ECO:0000256" key="1">
    <source>
        <dbReference type="ARBA" id="ARBA00004533"/>
    </source>
</evidence>
<dbReference type="AlphaFoldDB" id="A0A4Z0NHK1"/>
<evidence type="ECO:0000256" key="5">
    <source>
        <dbReference type="ARBA" id="ARBA00023136"/>
    </source>
</evidence>
<dbReference type="Proteomes" id="UP000297535">
    <property type="component" value="Unassembled WGS sequence"/>
</dbReference>
<keyword evidence="5" id="KW-0472">Membrane</keyword>